<organism evidence="1 2">
    <name type="scientific">Eleusine coracana subsp. coracana</name>
    <dbReference type="NCBI Taxonomy" id="191504"/>
    <lineage>
        <taxon>Eukaryota</taxon>
        <taxon>Viridiplantae</taxon>
        <taxon>Streptophyta</taxon>
        <taxon>Embryophyta</taxon>
        <taxon>Tracheophyta</taxon>
        <taxon>Spermatophyta</taxon>
        <taxon>Magnoliopsida</taxon>
        <taxon>Liliopsida</taxon>
        <taxon>Poales</taxon>
        <taxon>Poaceae</taxon>
        <taxon>PACMAD clade</taxon>
        <taxon>Chloridoideae</taxon>
        <taxon>Cynodonteae</taxon>
        <taxon>Eleusininae</taxon>
        <taxon>Eleusine</taxon>
    </lineage>
</organism>
<gene>
    <name evidence="1" type="primary">ga12270</name>
    <name evidence="1" type="ORF">PR202_ga12270</name>
</gene>
<dbReference type="EMBL" id="BQKI01000005">
    <property type="protein sequence ID" value="GJM95526.1"/>
    <property type="molecule type" value="Genomic_DNA"/>
</dbReference>
<protein>
    <submittedName>
        <fullName evidence="1">Uncharacterized protein</fullName>
    </submittedName>
</protein>
<name>A0AAV5CBS5_ELECO</name>
<comment type="caution">
    <text evidence="1">The sequence shown here is derived from an EMBL/GenBank/DDBJ whole genome shotgun (WGS) entry which is preliminary data.</text>
</comment>
<keyword evidence="2" id="KW-1185">Reference proteome</keyword>
<proteinExistence type="predicted"/>
<reference evidence="1" key="2">
    <citation type="submission" date="2021-12" db="EMBL/GenBank/DDBJ databases">
        <title>Resequencing data analysis of finger millet.</title>
        <authorList>
            <person name="Hatakeyama M."/>
            <person name="Aluri S."/>
            <person name="Balachadran M.T."/>
            <person name="Sivarajan S.R."/>
            <person name="Poveda L."/>
            <person name="Shimizu-Inatsugi R."/>
            <person name="Schlapbach R."/>
            <person name="Sreeman S.M."/>
            <person name="Shimizu K.K."/>
        </authorList>
    </citation>
    <scope>NUCLEOTIDE SEQUENCE</scope>
</reference>
<evidence type="ECO:0000313" key="2">
    <source>
        <dbReference type="Proteomes" id="UP001054889"/>
    </source>
</evidence>
<dbReference type="AlphaFoldDB" id="A0AAV5CBS5"/>
<accession>A0AAV5CBS5</accession>
<sequence length="62" mass="6987">MGIAHYFGQIIGSMGALLKILHRQCLLPLLHESARPGQLQRHWIMKAGYRISVVEVAFLGME</sequence>
<evidence type="ECO:0000313" key="1">
    <source>
        <dbReference type="EMBL" id="GJM95526.1"/>
    </source>
</evidence>
<dbReference type="Proteomes" id="UP001054889">
    <property type="component" value="Unassembled WGS sequence"/>
</dbReference>
<reference evidence="1" key="1">
    <citation type="journal article" date="2018" name="DNA Res.">
        <title>Multiple hybrid de novo genome assembly of finger millet, an orphan allotetraploid crop.</title>
        <authorList>
            <person name="Hatakeyama M."/>
            <person name="Aluri S."/>
            <person name="Balachadran M.T."/>
            <person name="Sivarajan S.R."/>
            <person name="Patrignani A."/>
            <person name="Gruter S."/>
            <person name="Poveda L."/>
            <person name="Shimizu-Inatsugi R."/>
            <person name="Baeten J."/>
            <person name="Francoijs K.J."/>
            <person name="Nataraja K.N."/>
            <person name="Reddy Y.A.N."/>
            <person name="Phadnis S."/>
            <person name="Ravikumar R.L."/>
            <person name="Schlapbach R."/>
            <person name="Sreeman S.M."/>
            <person name="Shimizu K.K."/>
        </authorList>
    </citation>
    <scope>NUCLEOTIDE SEQUENCE</scope>
</reference>